<dbReference type="GO" id="GO:0005524">
    <property type="term" value="F:ATP binding"/>
    <property type="evidence" value="ECO:0007669"/>
    <property type="project" value="UniProtKB-KW"/>
</dbReference>
<reference evidence="4" key="1">
    <citation type="submission" date="2021-06" db="EMBL/GenBank/DDBJ databases">
        <authorList>
            <person name="Kallberg Y."/>
            <person name="Tangrot J."/>
            <person name="Rosling A."/>
        </authorList>
    </citation>
    <scope>NUCLEOTIDE SEQUENCE</scope>
    <source>
        <strain evidence="4">MA453B</strain>
    </source>
</reference>
<dbReference type="PROSITE" id="PS50011">
    <property type="entry name" value="PROTEIN_KINASE_DOM"/>
    <property type="match status" value="1"/>
</dbReference>
<dbReference type="InterPro" id="IPR051681">
    <property type="entry name" value="Ser/Thr_Kinases-Pseudokinases"/>
</dbReference>
<proteinExistence type="predicted"/>
<dbReference type="Proteomes" id="UP000789405">
    <property type="component" value="Unassembled WGS sequence"/>
</dbReference>
<dbReference type="Pfam" id="PF07714">
    <property type="entry name" value="PK_Tyr_Ser-Thr"/>
    <property type="match status" value="1"/>
</dbReference>
<evidence type="ECO:0000259" key="3">
    <source>
        <dbReference type="PROSITE" id="PS50011"/>
    </source>
</evidence>
<comment type="caution">
    <text evidence="4">The sequence shown here is derived from an EMBL/GenBank/DDBJ whole genome shotgun (WGS) entry which is preliminary data.</text>
</comment>
<keyword evidence="2" id="KW-0067">ATP-binding</keyword>
<dbReference type="PANTHER" id="PTHR44329:SF298">
    <property type="entry name" value="MIXED LINEAGE KINASE DOMAIN-LIKE PROTEIN"/>
    <property type="match status" value="1"/>
</dbReference>
<protein>
    <submittedName>
        <fullName evidence="4">28308_t:CDS:1</fullName>
    </submittedName>
</protein>
<keyword evidence="5" id="KW-1185">Reference proteome</keyword>
<evidence type="ECO:0000313" key="5">
    <source>
        <dbReference type="Proteomes" id="UP000789405"/>
    </source>
</evidence>
<evidence type="ECO:0000256" key="1">
    <source>
        <dbReference type="ARBA" id="ARBA00022741"/>
    </source>
</evidence>
<feature type="non-terminal residue" evidence="4">
    <location>
        <position position="1"/>
    </location>
</feature>
<evidence type="ECO:0000256" key="2">
    <source>
        <dbReference type="ARBA" id="ARBA00022840"/>
    </source>
</evidence>
<dbReference type="InterPro" id="IPR008266">
    <property type="entry name" value="Tyr_kinase_AS"/>
</dbReference>
<sequence length="196" mass="22817">YNLQTYLAENIDLIWDEKLNISRGISDALTYCHGLNILHYDIRTNNVLLDHNLQPKLYNFRIVKESPVVLISENSPIDDYRYSSPERIRGEAYTTASEVYSFAMVMWEIQHHQLPYSNSTPEQINSKILADEKPELEPKVGTPVEYQRIIEEAWSYAPEKRPRMSSIFSRLDVLDSSYLFGLKVIELIGSKQEENE</sequence>
<feature type="non-terminal residue" evidence="4">
    <location>
        <position position="196"/>
    </location>
</feature>
<dbReference type="SUPFAM" id="SSF56112">
    <property type="entry name" value="Protein kinase-like (PK-like)"/>
    <property type="match status" value="1"/>
</dbReference>
<dbReference type="AlphaFoldDB" id="A0A9N9PH84"/>
<dbReference type="GO" id="GO:0097527">
    <property type="term" value="P:necroptotic signaling pathway"/>
    <property type="evidence" value="ECO:0007669"/>
    <property type="project" value="TreeGrafter"/>
</dbReference>
<dbReference type="OrthoDB" id="2422033at2759"/>
<organism evidence="4 5">
    <name type="scientific">Dentiscutata erythropus</name>
    <dbReference type="NCBI Taxonomy" id="1348616"/>
    <lineage>
        <taxon>Eukaryota</taxon>
        <taxon>Fungi</taxon>
        <taxon>Fungi incertae sedis</taxon>
        <taxon>Mucoromycota</taxon>
        <taxon>Glomeromycotina</taxon>
        <taxon>Glomeromycetes</taxon>
        <taxon>Diversisporales</taxon>
        <taxon>Gigasporaceae</taxon>
        <taxon>Dentiscutata</taxon>
    </lineage>
</organism>
<dbReference type="InterPro" id="IPR001245">
    <property type="entry name" value="Ser-Thr/Tyr_kinase_cat_dom"/>
</dbReference>
<dbReference type="EMBL" id="CAJVPY010059357">
    <property type="protein sequence ID" value="CAG8820433.1"/>
    <property type="molecule type" value="Genomic_DNA"/>
</dbReference>
<dbReference type="PROSITE" id="PS00109">
    <property type="entry name" value="PROTEIN_KINASE_TYR"/>
    <property type="match status" value="1"/>
</dbReference>
<dbReference type="InterPro" id="IPR000719">
    <property type="entry name" value="Prot_kinase_dom"/>
</dbReference>
<dbReference type="PANTHER" id="PTHR44329">
    <property type="entry name" value="SERINE/THREONINE-PROTEIN KINASE TNNI3K-RELATED"/>
    <property type="match status" value="1"/>
</dbReference>
<evidence type="ECO:0000313" key="4">
    <source>
        <dbReference type="EMBL" id="CAG8820433.1"/>
    </source>
</evidence>
<keyword evidence="1" id="KW-0547">Nucleotide-binding</keyword>
<dbReference type="GO" id="GO:0004672">
    <property type="term" value="F:protein kinase activity"/>
    <property type="evidence" value="ECO:0007669"/>
    <property type="project" value="InterPro"/>
</dbReference>
<dbReference type="InterPro" id="IPR011009">
    <property type="entry name" value="Kinase-like_dom_sf"/>
</dbReference>
<accession>A0A9N9PH84</accession>
<gene>
    <name evidence="4" type="ORF">DERYTH_LOCUS26956</name>
</gene>
<name>A0A9N9PH84_9GLOM</name>
<dbReference type="Gene3D" id="1.10.510.10">
    <property type="entry name" value="Transferase(Phosphotransferase) domain 1"/>
    <property type="match status" value="1"/>
</dbReference>
<feature type="domain" description="Protein kinase" evidence="3">
    <location>
        <begin position="1"/>
        <end position="179"/>
    </location>
</feature>